<feature type="signal peptide" evidence="1">
    <location>
        <begin position="1"/>
        <end position="20"/>
    </location>
</feature>
<dbReference type="EMBL" id="JAVRRD010000004">
    <property type="protein sequence ID" value="KAK5059930.1"/>
    <property type="molecule type" value="Genomic_DNA"/>
</dbReference>
<dbReference type="RefSeq" id="XP_064709751.1">
    <property type="nucleotide sequence ID" value="XM_064853352.1"/>
</dbReference>
<protein>
    <submittedName>
        <fullName evidence="2">Uncharacterized protein</fullName>
    </submittedName>
</protein>
<reference evidence="2 3" key="1">
    <citation type="submission" date="2023-08" db="EMBL/GenBank/DDBJ databases">
        <title>Black Yeasts Isolated from many extreme environments.</title>
        <authorList>
            <person name="Coleine C."/>
            <person name="Stajich J.E."/>
            <person name="Selbmann L."/>
        </authorList>
    </citation>
    <scope>NUCLEOTIDE SEQUENCE [LARGE SCALE GENOMIC DNA]</scope>
    <source>
        <strain evidence="2 3">CCFEE 5792</strain>
    </source>
</reference>
<accession>A0AAV9NJG0</accession>
<keyword evidence="3" id="KW-1185">Reference proteome</keyword>
<dbReference type="AlphaFoldDB" id="A0AAV9NJG0"/>
<keyword evidence="1" id="KW-0732">Signal</keyword>
<evidence type="ECO:0000256" key="1">
    <source>
        <dbReference type="SAM" id="SignalP"/>
    </source>
</evidence>
<gene>
    <name evidence="2" type="ORF">LTR84_009813</name>
</gene>
<evidence type="ECO:0000313" key="2">
    <source>
        <dbReference type="EMBL" id="KAK5059930.1"/>
    </source>
</evidence>
<proteinExistence type="predicted"/>
<dbReference type="GeneID" id="89977971"/>
<feature type="chain" id="PRO_5043586522" evidence="1">
    <location>
        <begin position="21"/>
        <end position="173"/>
    </location>
</feature>
<dbReference type="Proteomes" id="UP001358417">
    <property type="component" value="Unassembled WGS sequence"/>
</dbReference>
<organism evidence="2 3">
    <name type="scientific">Exophiala bonariae</name>
    <dbReference type="NCBI Taxonomy" id="1690606"/>
    <lineage>
        <taxon>Eukaryota</taxon>
        <taxon>Fungi</taxon>
        <taxon>Dikarya</taxon>
        <taxon>Ascomycota</taxon>
        <taxon>Pezizomycotina</taxon>
        <taxon>Eurotiomycetes</taxon>
        <taxon>Chaetothyriomycetidae</taxon>
        <taxon>Chaetothyriales</taxon>
        <taxon>Herpotrichiellaceae</taxon>
        <taxon>Exophiala</taxon>
    </lineage>
</organism>
<name>A0AAV9NJG0_9EURO</name>
<comment type="caution">
    <text evidence="2">The sequence shown here is derived from an EMBL/GenBank/DDBJ whole genome shotgun (WGS) entry which is preliminary data.</text>
</comment>
<sequence>MVSFKFFLALGLLGISFTSAHPTPGGSPGTYKCGEIDVFMTGLPPAHPLVKAQGFDPVFVNKSLTADAAEVVKAGYNLRVVLMGPEQPLSVLNDQLKGINWDATGVGYGVRGSSVQNLTVRLEDILQTYRDKAWRAPIVFNHSPTSSLWAIQRHFPLSSNCTNSPGKDLVSEI</sequence>
<evidence type="ECO:0000313" key="3">
    <source>
        <dbReference type="Proteomes" id="UP001358417"/>
    </source>
</evidence>